<evidence type="ECO:0000313" key="4">
    <source>
        <dbReference type="RefSeq" id="XP_041433841.1"/>
    </source>
</evidence>
<dbReference type="Gene3D" id="3.30.1360.180">
    <property type="match status" value="1"/>
</dbReference>
<dbReference type="InterPro" id="IPR002591">
    <property type="entry name" value="Phosphodiest/P_Trfase"/>
</dbReference>
<dbReference type="RefSeq" id="XP_041433841.1">
    <property type="nucleotide sequence ID" value="XM_041577907.1"/>
</dbReference>
<dbReference type="Pfam" id="PF01663">
    <property type="entry name" value="Phosphodiest"/>
    <property type="match status" value="1"/>
</dbReference>
<protein>
    <submittedName>
        <fullName evidence="4">Ectonucleotide pyrophosphatase/phosphodiesterase family member 7 isoform X1</fullName>
    </submittedName>
</protein>
<keyword evidence="3" id="KW-1185">Reference proteome</keyword>
<dbReference type="GeneID" id="108702714"/>
<keyword evidence="1" id="KW-0472">Membrane</keyword>
<keyword evidence="1" id="KW-0812">Transmembrane</keyword>
<organism evidence="3 4">
    <name type="scientific">Xenopus laevis</name>
    <name type="common">African clawed frog</name>
    <dbReference type="NCBI Taxonomy" id="8355"/>
    <lineage>
        <taxon>Eukaryota</taxon>
        <taxon>Metazoa</taxon>
        <taxon>Chordata</taxon>
        <taxon>Craniata</taxon>
        <taxon>Vertebrata</taxon>
        <taxon>Euteleostomi</taxon>
        <taxon>Amphibia</taxon>
        <taxon>Batrachia</taxon>
        <taxon>Anura</taxon>
        <taxon>Pipoidea</taxon>
        <taxon>Pipidae</taxon>
        <taxon>Xenopodinae</taxon>
        <taxon>Xenopus</taxon>
        <taxon>Xenopus</taxon>
    </lineage>
</organism>
<keyword evidence="2" id="KW-0732">Signal</keyword>
<evidence type="ECO:0000256" key="1">
    <source>
        <dbReference type="SAM" id="Phobius"/>
    </source>
</evidence>
<dbReference type="SUPFAM" id="SSF53649">
    <property type="entry name" value="Alkaline phosphatase-like"/>
    <property type="match status" value="1"/>
</dbReference>
<sequence length="480" mass="54095">MEHQAVAMKMLVRCVILLALFTLGSPIPLEGHSKAPHKLLLISFDGFRWDYDQDVDTPNLNIMARDGVKAKYMTPAFITITSPCHFTLLTGKYIENHGVIHNMYFNITTGQKVSYHGTQGVSMWWDNGSLPIWITAQRQGMNTGSLFFPGGNATYRGENVNVKKVETRTHTWGNETEWRENVDTVIRWFTQQDLDFVALYFGEPDSTGHKYGPDSEERKQMVSQVDRTVGYIRKCVKDHGLEDKLNIIITADHGMRTVQKGPDEIVLNNIENFSLSDLQFHLVDYGPSGLLVPKEGNLEKVYNALKNGHPKLNVFKKEEVPVRLHFSKNARITPLVLYGDPGYVIHGFAKLQFNKGEHGFDNDDIEMKTIFRAVGPSFKQNVVVEPFESVHVYALMCELLGIKPEPNDGSLDVTRNMLDEDSISDGFPASLLHATIGLSTVLGVLLLSFIVTIITVSVKRHKKRKRAEKSLSTETITEKC</sequence>
<evidence type="ECO:0000313" key="3">
    <source>
        <dbReference type="Proteomes" id="UP000186698"/>
    </source>
</evidence>
<dbReference type="CDD" id="cd16018">
    <property type="entry name" value="Enpp"/>
    <property type="match status" value="1"/>
</dbReference>
<keyword evidence="1" id="KW-1133">Transmembrane helix</keyword>
<feature type="signal peptide" evidence="2">
    <location>
        <begin position="1"/>
        <end position="26"/>
    </location>
</feature>
<evidence type="ECO:0000256" key="2">
    <source>
        <dbReference type="SAM" id="SignalP"/>
    </source>
</evidence>
<dbReference type="GO" id="GO:0008081">
    <property type="term" value="F:phosphoric diester hydrolase activity"/>
    <property type="evidence" value="ECO:0000318"/>
    <property type="project" value="GO_Central"/>
</dbReference>
<dbReference type="AlphaFoldDB" id="A0A8J1LXS8"/>
<reference evidence="4" key="1">
    <citation type="submission" date="2025-08" db="UniProtKB">
        <authorList>
            <consortium name="RefSeq"/>
        </authorList>
    </citation>
    <scope>IDENTIFICATION</scope>
    <source>
        <strain evidence="4">J_2021</strain>
        <tissue evidence="4">Erythrocytes</tissue>
    </source>
</reference>
<feature type="chain" id="PRO_5035222752" evidence="2">
    <location>
        <begin position="27"/>
        <end position="480"/>
    </location>
</feature>
<dbReference type="InterPro" id="IPR017850">
    <property type="entry name" value="Alkaline_phosphatase_core_sf"/>
</dbReference>
<dbReference type="Gene3D" id="3.40.720.10">
    <property type="entry name" value="Alkaline Phosphatase, subunit A"/>
    <property type="match status" value="1"/>
</dbReference>
<dbReference type="CTD" id="108702714"/>
<accession>A0A8J1LXS8</accession>
<dbReference type="OrthoDB" id="415411at2759"/>
<dbReference type="PANTHER" id="PTHR10151">
    <property type="entry name" value="ECTONUCLEOTIDE PYROPHOSPHATASE/PHOSPHODIESTERASE"/>
    <property type="match status" value="1"/>
</dbReference>
<feature type="transmembrane region" description="Helical" evidence="1">
    <location>
        <begin position="431"/>
        <end position="456"/>
    </location>
</feature>
<proteinExistence type="predicted"/>
<gene>
    <name evidence="4" type="primary">enpp7.S</name>
</gene>
<name>A0A8J1LXS8_XENLA</name>
<dbReference type="PANTHER" id="PTHR10151:SF63">
    <property type="entry name" value="ECTONUCLEOTIDE PYROPHOSPHATASE_PHOSPHODIESTERASE FAMILY MEMBER 7"/>
    <property type="match status" value="1"/>
</dbReference>
<dbReference type="Proteomes" id="UP000186698">
    <property type="component" value="Chromosome 9_10S"/>
</dbReference>